<feature type="region of interest" description="Disordered" evidence="1">
    <location>
        <begin position="257"/>
        <end position="277"/>
    </location>
</feature>
<dbReference type="AlphaFoldDB" id="A0A8H6VGJ4"/>
<keyword evidence="2" id="KW-0732">Signal</keyword>
<feature type="signal peptide" evidence="2">
    <location>
        <begin position="1"/>
        <end position="24"/>
    </location>
</feature>
<evidence type="ECO:0000313" key="3">
    <source>
        <dbReference type="EMBL" id="KAF7186095.1"/>
    </source>
</evidence>
<sequence length="471" mass="51711">MTPIPKTLSVILIVLAQLATNASAWSMSVYNTTICGDFFDEDSGEDVAVSYFAYSNLHTQVSSSACFALGRYETSDDCGYSSDGGRTFMHCKDMPDIFERDFKDSHTLSFGFPCDTECNVYHGNDQCMTNPENYKAGKCLDLSDLIMDDKLPISFQCFDQEDKAKVEECRKSVLFKKAFAEDLRWTWLQGLTTTQISRRVWDDLEALFDFEMNNYTSASTRITLSNYHMHKVKKTLVTSVVSITALDYLRAPFFASTSTSTHTSDKNNLDHPRPPTTFIRHQHAISPTILTHTSILIQTRPSLSDNMVSSKTIAALAASAALVAPAAAWEATVYNNGDCSHGGANYFVYSGTGTSPCMTVGLDGPGCSYHANGGTSQAVCSASTYTIWLNEFYGPKHVSIFVPSGTELTYCYTTGTNTCATSDGNNCRTVQGDSDGTCMQLNEGGFENFNTIQMSAVDHFSQGKTKKSFKA</sequence>
<evidence type="ECO:0000256" key="2">
    <source>
        <dbReference type="SAM" id="SignalP"/>
    </source>
</evidence>
<reference evidence="3" key="1">
    <citation type="submission" date="2020-04" db="EMBL/GenBank/DDBJ databases">
        <title>Draft genome resource of the tomato pathogen Pseudocercospora fuligena.</title>
        <authorList>
            <person name="Zaccaron A."/>
        </authorList>
    </citation>
    <scope>NUCLEOTIDE SEQUENCE</scope>
    <source>
        <strain evidence="3">PF001</strain>
    </source>
</reference>
<accession>A0A8H6VGJ4</accession>
<proteinExistence type="predicted"/>
<evidence type="ECO:0000256" key="1">
    <source>
        <dbReference type="SAM" id="MobiDB-lite"/>
    </source>
</evidence>
<dbReference type="EMBL" id="JABCIY010000268">
    <property type="protein sequence ID" value="KAF7186095.1"/>
    <property type="molecule type" value="Genomic_DNA"/>
</dbReference>
<evidence type="ECO:0000313" key="4">
    <source>
        <dbReference type="Proteomes" id="UP000660729"/>
    </source>
</evidence>
<organism evidence="3 4">
    <name type="scientific">Pseudocercospora fuligena</name>
    <dbReference type="NCBI Taxonomy" id="685502"/>
    <lineage>
        <taxon>Eukaryota</taxon>
        <taxon>Fungi</taxon>
        <taxon>Dikarya</taxon>
        <taxon>Ascomycota</taxon>
        <taxon>Pezizomycotina</taxon>
        <taxon>Dothideomycetes</taxon>
        <taxon>Dothideomycetidae</taxon>
        <taxon>Mycosphaerellales</taxon>
        <taxon>Mycosphaerellaceae</taxon>
        <taxon>Pseudocercospora</taxon>
    </lineage>
</organism>
<name>A0A8H6VGJ4_9PEZI</name>
<feature type="chain" id="PRO_5034134360" evidence="2">
    <location>
        <begin position="25"/>
        <end position="471"/>
    </location>
</feature>
<feature type="compositionally biased region" description="Basic and acidic residues" evidence="1">
    <location>
        <begin position="263"/>
        <end position="273"/>
    </location>
</feature>
<dbReference type="OrthoDB" id="10422823at2759"/>
<protein>
    <submittedName>
        <fullName evidence="3">Uncharacterized protein</fullName>
    </submittedName>
</protein>
<keyword evidence="4" id="KW-1185">Reference proteome</keyword>
<dbReference type="Proteomes" id="UP000660729">
    <property type="component" value="Unassembled WGS sequence"/>
</dbReference>
<gene>
    <name evidence="3" type="ORF">HII31_12556</name>
</gene>
<comment type="caution">
    <text evidence="3">The sequence shown here is derived from an EMBL/GenBank/DDBJ whole genome shotgun (WGS) entry which is preliminary data.</text>
</comment>